<organism evidence="1 2">
    <name type="scientific">Rhododendron molle</name>
    <name type="common">Chinese azalea</name>
    <name type="synonym">Azalea mollis</name>
    <dbReference type="NCBI Taxonomy" id="49168"/>
    <lineage>
        <taxon>Eukaryota</taxon>
        <taxon>Viridiplantae</taxon>
        <taxon>Streptophyta</taxon>
        <taxon>Embryophyta</taxon>
        <taxon>Tracheophyta</taxon>
        <taxon>Spermatophyta</taxon>
        <taxon>Magnoliopsida</taxon>
        <taxon>eudicotyledons</taxon>
        <taxon>Gunneridae</taxon>
        <taxon>Pentapetalae</taxon>
        <taxon>asterids</taxon>
        <taxon>Ericales</taxon>
        <taxon>Ericaceae</taxon>
        <taxon>Ericoideae</taxon>
        <taxon>Rhodoreae</taxon>
        <taxon>Rhododendron</taxon>
    </lineage>
</organism>
<sequence>MECLSLWIFNIGFLADFGCAPCVRICRVFSFQCFCFLVVWAALGLLFILVLGCFWFLRFLADFGF</sequence>
<dbReference type="EMBL" id="CM046400">
    <property type="protein sequence ID" value="KAI8525586.1"/>
    <property type="molecule type" value="Genomic_DNA"/>
</dbReference>
<dbReference type="Proteomes" id="UP001062846">
    <property type="component" value="Chromosome 13"/>
</dbReference>
<name>A0ACC0LAP0_RHOML</name>
<accession>A0ACC0LAP0</accession>
<reference evidence="1" key="1">
    <citation type="submission" date="2022-02" db="EMBL/GenBank/DDBJ databases">
        <title>Plant Genome Project.</title>
        <authorList>
            <person name="Zhang R.-G."/>
        </authorList>
    </citation>
    <scope>NUCLEOTIDE SEQUENCE</scope>
    <source>
        <strain evidence="1">AT1</strain>
    </source>
</reference>
<comment type="caution">
    <text evidence="1">The sequence shown here is derived from an EMBL/GenBank/DDBJ whole genome shotgun (WGS) entry which is preliminary data.</text>
</comment>
<keyword evidence="2" id="KW-1185">Reference proteome</keyword>
<protein>
    <submittedName>
        <fullName evidence="1">Uncharacterized protein</fullName>
    </submittedName>
</protein>
<evidence type="ECO:0000313" key="1">
    <source>
        <dbReference type="EMBL" id="KAI8525586.1"/>
    </source>
</evidence>
<proteinExistence type="predicted"/>
<evidence type="ECO:0000313" key="2">
    <source>
        <dbReference type="Proteomes" id="UP001062846"/>
    </source>
</evidence>
<gene>
    <name evidence="1" type="ORF">RHMOL_Rhmol13G0242100</name>
</gene>